<dbReference type="AlphaFoldDB" id="A0A917RV94"/>
<keyword evidence="3" id="KW-0378">Hydrolase</keyword>
<dbReference type="GO" id="GO:0008745">
    <property type="term" value="F:N-acetylmuramoyl-L-alanine amidase activity"/>
    <property type="evidence" value="ECO:0007669"/>
    <property type="project" value="UniProtKB-EC"/>
</dbReference>
<dbReference type="RefSeq" id="WP_058856387.1">
    <property type="nucleotide sequence ID" value="NZ_BMMH01000013.1"/>
</dbReference>
<sequence>MGWNGDPVWLADVLRGAGLAVIEHEGWRERGHGDFLDIRGVLCHHTAGGGPNDWRVVQDGRAGLPGPLAQLVLEKDGTYRVIAVGVCWHAGRGSWPGWPTDNANYHTIGIEAVSRGTPPWDWTPAQLDAYKRGCAALLRRIGRGAGDCVAHREYSSEGKIDPAGIDMNAFRRDVQALLDGRGGDMAFLEEKITNYHGEQVTVGTLLHYLDKHVGLALDQLSGAGTARGADFPGWDFLGDRTTAEALGVIGAALKIPGFRDPATDERA</sequence>
<dbReference type="SMART" id="SM00644">
    <property type="entry name" value="Ami_2"/>
    <property type="match status" value="1"/>
</dbReference>
<dbReference type="Proteomes" id="UP000638263">
    <property type="component" value="Unassembled WGS sequence"/>
</dbReference>
<dbReference type="EC" id="3.5.1.28" evidence="2"/>
<dbReference type="InterPro" id="IPR002502">
    <property type="entry name" value="Amidase_domain"/>
</dbReference>
<keyword evidence="4" id="KW-0961">Cell wall biogenesis/degradation</keyword>
<dbReference type="Pfam" id="PF01510">
    <property type="entry name" value="Amidase_2"/>
    <property type="match status" value="1"/>
</dbReference>
<dbReference type="PANTHER" id="PTHR30417:SF1">
    <property type="entry name" value="N-ACETYLMURAMOYL-L-ALANINE AMIDASE AMID"/>
    <property type="match status" value="1"/>
</dbReference>
<proteinExistence type="predicted"/>
<evidence type="ECO:0000256" key="4">
    <source>
        <dbReference type="ARBA" id="ARBA00023316"/>
    </source>
</evidence>
<evidence type="ECO:0000313" key="7">
    <source>
        <dbReference type="Proteomes" id="UP000638263"/>
    </source>
</evidence>
<keyword evidence="7" id="KW-1185">Reference proteome</keyword>
<dbReference type="GO" id="GO:0009253">
    <property type="term" value="P:peptidoglycan catabolic process"/>
    <property type="evidence" value="ECO:0007669"/>
    <property type="project" value="InterPro"/>
</dbReference>
<dbReference type="InterPro" id="IPR036505">
    <property type="entry name" value="Amidase/PGRP_sf"/>
</dbReference>
<gene>
    <name evidence="6" type="ORF">GCM10011588_53010</name>
</gene>
<evidence type="ECO:0000256" key="2">
    <source>
        <dbReference type="ARBA" id="ARBA00011901"/>
    </source>
</evidence>
<comment type="catalytic activity">
    <reaction evidence="1">
        <text>Hydrolyzes the link between N-acetylmuramoyl residues and L-amino acid residues in certain cell-wall glycopeptides.</text>
        <dbReference type="EC" id="3.5.1.28"/>
    </reaction>
</comment>
<evidence type="ECO:0000259" key="5">
    <source>
        <dbReference type="SMART" id="SM00644"/>
    </source>
</evidence>
<dbReference type="EMBL" id="BMMH01000013">
    <property type="protein sequence ID" value="GGL31709.1"/>
    <property type="molecule type" value="Genomic_DNA"/>
</dbReference>
<evidence type="ECO:0000256" key="1">
    <source>
        <dbReference type="ARBA" id="ARBA00001561"/>
    </source>
</evidence>
<evidence type="ECO:0000256" key="3">
    <source>
        <dbReference type="ARBA" id="ARBA00022801"/>
    </source>
</evidence>
<protein>
    <recommendedName>
        <fullName evidence="2">N-acetylmuramoyl-L-alanine amidase</fullName>
        <ecNumber evidence="2">3.5.1.28</ecNumber>
    </recommendedName>
</protein>
<accession>A0A917RV94</accession>
<organism evidence="6 7">
    <name type="scientific">Nocardia jinanensis</name>
    <dbReference type="NCBI Taxonomy" id="382504"/>
    <lineage>
        <taxon>Bacteria</taxon>
        <taxon>Bacillati</taxon>
        <taxon>Actinomycetota</taxon>
        <taxon>Actinomycetes</taxon>
        <taxon>Mycobacteriales</taxon>
        <taxon>Nocardiaceae</taxon>
        <taxon>Nocardia</taxon>
    </lineage>
</organism>
<reference evidence="6" key="2">
    <citation type="submission" date="2020-09" db="EMBL/GenBank/DDBJ databases">
        <authorList>
            <person name="Sun Q."/>
            <person name="Zhou Y."/>
        </authorList>
    </citation>
    <scope>NUCLEOTIDE SEQUENCE</scope>
    <source>
        <strain evidence="6">CGMCC 4.3508</strain>
    </source>
</reference>
<dbReference type="InterPro" id="IPR051206">
    <property type="entry name" value="NAMLAA_amidase_2"/>
</dbReference>
<comment type="caution">
    <text evidence="6">The sequence shown here is derived from an EMBL/GenBank/DDBJ whole genome shotgun (WGS) entry which is preliminary data.</text>
</comment>
<name>A0A917RV94_9NOCA</name>
<dbReference type="GO" id="GO:0009254">
    <property type="term" value="P:peptidoglycan turnover"/>
    <property type="evidence" value="ECO:0007669"/>
    <property type="project" value="TreeGrafter"/>
</dbReference>
<reference evidence="6" key="1">
    <citation type="journal article" date="2014" name="Int. J. Syst. Evol. Microbiol.">
        <title>Complete genome sequence of Corynebacterium casei LMG S-19264T (=DSM 44701T), isolated from a smear-ripened cheese.</title>
        <authorList>
            <consortium name="US DOE Joint Genome Institute (JGI-PGF)"/>
            <person name="Walter F."/>
            <person name="Albersmeier A."/>
            <person name="Kalinowski J."/>
            <person name="Ruckert C."/>
        </authorList>
    </citation>
    <scope>NUCLEOTIDE SEQUENCE</scope>
    <source>
        <strain evidence="6">CGMCC 4.3508</strain>
    </source>
</reference>
<dbReference type="Gene3D" id="3.40.80.10">
    <property type="entry name" value="Peptidoglycan recognition protein-like"/>
    <property type="match status" value="1"/>
</dbReference>
<evidence type="ECO:0000313" key="6">
    <source>
        <dbReference type="EMBL" id="GGL31709.1"/>
    </source>
</evidence>
<dbReference type="GO" id="GO:0071555">
    <property type="term" value="P:cell wall organization"/>
    <property type="evidence" value="ECO:0007669"/>
    <property type="project" value="UniProtKB-KW"/>
</dbReference>
<feature type="domain" description="N-acetylmuramoyl-L-alanine amidase" evidence="5">
    <location>
        <begin position="26"/>
        <end position="163"/>
    </location>
</feature>
<dbReference type="PANTHER" id="PTHR30417">
    <property type="entry name" value="N-ACETYLMURAMOYL-L-ALANINE AMIDASE AMID"/>
    <property type="match status" value="1"/>
</dbReference>
<dbReference type="SUPFAM" id="SSF55846">
    <property type="entry name" value="N-acetylmuramoyl-L-alanine amidase-like"/>
    <property type="match status" value="1"/>
</dbReference>